<protein>
    <submittedName>
        <fullName evidence="1">Uncharacterized protein</fullName>
    </submittedName>
</protein>
<reference evidence="1 2" key="1">
    <citation type="journal article" date="2020" name="Cell">
        <title>Large-Scale Comparative Analyses of Tick Genomes Elucidate Their Genetic Diversity and Vector Capacities.</title>
        <authorList>
            <consortium name="Tick Genome and Microbiome Consortium (TIGMIC)"/>
            <person name="Jia N."/>
            <person name="Wang J."/>
            <person name="Shi W."/>
            <person name="Du L."/>
            <person name="Sun Y."/>
            <person name="Zhan W."/>
            <person name="Jiang J.F."/>
            <person name="Wang Q."/>
            <person name="Zhang B."/>
            <person name="Ji P."/>
            <person name="Bell-Sakyi L."/>
            <person name="Cui X.M."/>
            <person name="Yuan T.T."/>
            <person name="Jiang B.G."/>
            <person name="Yang W.F."/>
            <person name="Lam T.T."/>
            <person name="Chang Q.C."/>
            <person name="Ding S.J."/>
            <person name="Wang X.J."/>
            <person name="Zhu J.G."/>
            <person name="Ruan X.D."/>
            <person name="Zhao L."/>
            <person name="Wei J.T."/>
            <person name="Ye R.Z."/>
            <person name="Que T.C."/>
            <person name="Du C.H."/>
            <person name="Zhou Y.H."/>
            <person name="Cheng J.X."/>
            <person name="Dai P.F."/>
            <person name="Guo W.B."/>
            <person name="Han X.H."/>
            <person name="Huang E.J."/>
            <person name="Li L.F."/>
            <person name="Wei W."/>
            <person name="Gao Y.C."/>
            <person name="Liu J.Z."/>
            <person name="Shao H.Z."/>
            <person name="Wang X."/>
            <person name="Wang C.C."/>
            <person name="Yang T.C."/>
            <person name="Huo Q.B."/>
            <person name="Li W."/>
            <person name="Chen H.Y."/>
            <person name="Chen S.E."/>
            <person name="Zhou L.G."/>
            <person name="Ni X.B."/>
            <person name="Tian J.H."/>
            <person name="Sheng Y."/>
            <person name="Liu T."/>
            <person name="Pan Y.S."/>
            <person name="Xia L.Y."/>
            <person name="Li J."/>
            <person name="Zhao F."/>
            <person name="Cao W.C."/>
        </authorList>
    </citation>
    <scope>NUCLEOTIDE SEQUENCE [LARGE SCALE GENOMIC DNA]</scope>
    <source>
        <strain evidence="1">Iper-2018</strain>
    </source>
</reference>
<evidence type="ECO:0000313" key="1">
    <source>
        <dbReference type="EMBL" id="KAG0416932.1"/>
    </source>
</evidence>
<proteinExistence type="predicted"/>
<comment type="caution">
    <text evidence="1">The sequence shown here is derived from an EMBL/GenBank/DDBJ whole genome shotgun (WGS) entry which is preliminary data.</text>
</comment>
<dbReference type="EMBL" id="JABSTQ010010904">
    <property type="protein sequence ID" value="KAG0416932.1"/>
    <property type="molecule type" value="Genomic_DNA"/>
</dbReference>
<gene>
    <name evidence="1" type="ORF">HPB47_006030</name>
</gene>
<sequence>MGPAERAAMRWSSPIGADDQVGDRAPVASWSERACQTGPPVTRRTSVVSAGRLLACPCFAPGLREERWRSREATAGPGASSEECCRARPCAGPVSATDPVAACNRTCSRNAAAVCATPRCMVVAPVVMELLLSSAPFDELSAAPPPPPPPPPPSPPLLSVRRWLPNGV</sequence>
<name>A0AC60PBR7_IXOPE</name>
<dbReference type="Proteomes" id="UP000805193">
    <property type="component" value="Unassembled WGS sequence"/>
</dbReference>
<evidence type="ECO:0000313" key="2">
    <source>
        <dbReference type="Proteomes" id="UP000805193"/>
    </source>
</evidence>
<accession>A0AC60PBR7</accession>
<organism evidence="1 2">
    <name type="scientific">Ixodes persulcatus</name>
    <name type="common">Taiga tick</name>
    <dbReference type="NCBI Taxonomy" id="34615"/>
    <lineage>
        <taxon>Eukaryota</taxon>
        <taxon>Metazoa</taxon>
        <taxon>Ecdysozoa</taxon>
        <taxon>Arthropoda</taxon>
        <taxon>Chelicerata</taxon>
        <taxon>Arachnida</taxon>
        <taxon>Acari</taxon>
        <taxon>Parasitiformes</taxon>
        <taxon>Ixodida</taxon>
        <taxon>Ixodoidea</taxon>
        <taxon>Ixodidae</taxon>
        <taxon>Ixodinae</taxon>
        <taxon>Ixodes</taxon>
    </lineage>
</organism>
<keyword evidence="2" id="KW-1185">Reference proteome</keyword>